<evidence type="ECO:0000313" key="2">
    <source>
        <dbReference type="EMBL" id="CAF4919581.1"/>
    </source>
</evidence>
<accession>A0A8S3CZA9</accession>
<keyword evidence="1" id="KW-0732">Signal</keyword>
<dbReference type="Proteomes" id="UP000681720">
    <property type="component" value="Unassembled WGS sequence"/>
</dbReference>
<name>A0A8S3CZA9_9BILA</name>
<organism evidence="2 3">
    <name type="scientific">Rotaria magnacalcarata</name>
    <dbReference type="NCBI Taxonomy" id="392030"/>
    <lineage>
        <taxon>Eukaryota</taxon>
        <taxon>Metazoa</taxon>
        <taxon>Spiralia</taxon>
        <taxon>Gnathifera</taxon>
        <taxon>Rotifera</taxon>
        <taxon>Eurotatoria</taxon>
        <taxon>Bdelloidea</taxon>
        <taxon>Philodinida</taxon>
        <taxon>Philodinidae</taxon>
        <taxon>Rotaria</taxon>
    </lineage>
</organism>
<protein>
    <submittedName>
        <fullName evidence="2">Uncharacterized protein</fullName>
    </submittedName>
</protein>
<feature type="signal peptide" evidence="1">
    <location>
        <begin position="1"/>
        <end position="20"/>
    </location>
</feature>
<feature type="chain" id="PRO_5035725819" evidence="1">
    <location>
        <begin position="21"/>
        <end position="38"/>
    </location>
</feature>
<dbReference type="AlphaFoldDB" id="A0A8S3CZA9"/>
<evidence type="ECO:0000256" key="1">
    <source>
        <dbReference type="SAM" id="SignalP"/>
    </source>
</evidence>
<reference evidence="2" key="1">
    <citation type="submission" date="2021-02" db="EMBL/GenBank/DDBJ databases">
        <authorList>
            <person name="Nowell W R."/>
        </authorList>
    </citation>
    <scope>NUCLEOTIDE SEQUENCE</scope>
</reference>
<sequence length="38" mass="4231">MFIFWIEALVAVLLKVVVLSSDGERGGGGDEIRLRRVE</sequence>
<evidence type="ECO:0000313" key="3">
    <source>
        <dbReference type="Proteomes" id="UP000681720"/>
    </source>
</evidence>
<proteinExistence type="predicted"/>
<gene>
    <name evidence="2" type="ORF">GIL414_LOCUS52741</name>
</gene>
<dbReference type="EMBL" id="CAJOBJ010181394">
    <property type="protein sequence ID" value="CAF4919581.1"/>
    <property type="molecule type" value="Genomic_DNA"/>
</dbReference>
<comment type="caution">
    <text evidence="2">The sequence shown here is derived from an EMBL/GenBank/DDBJ whole genome shotgun (WGS) entry which is preliminary data.</text>
</comment>